<evidence type="ECO:0000256" key="4">
    <source>
        <dbReference type="SAM" id="Coils"/>
    </source>
</evidence>
<proteinExistence type="inferred from homology"/>
<dbReference type="STRING" id="1754192.A0A1Y1WYV8"/>
<dbReference type="GO" id="GO:0003729">
    <property type="term" value="F:mRNA binding"/>
    <property type="evidence" value="ECO:0007669"/>
    <property type="project" value="TreeGrafter"/>
</dbReference>
<dbReference type="EMBL" id="MCFG01000199">
    <property type="protein sequence ID" value="ORX78757.1"/>
    <property type="molecule type" value="Genomic_DNA"/>
</dbReference>
<comment type="similarity">
    <text evidence="2">Belongs to the THOC5 family.</text>
</comment>
<dbReference type="PANTHER" id="PTHR13375:SF3">
    <property type="entry name" value="THO COMPLEX SUBUNIT 5 HOMOLOG"/>
    <property type="match status" value="1"/>
</dbReference>
<dbReference type="Pfam" id="PF09766">
    <property type="entry name" value="FmiP_Thoc5"/>
    <property type="match status" value="1"/>
</dbReference>
<feature type="compositionally biased region" description="Low complexity" evidence="5">
    <location>
        <begin position="299"/>
        <end position="308"/>
    </location>
</feature>
<sequence>MLTEEGNLRNIKTLEDTCQSIRKLLDELFQEREKRIMNNQAIEDIPDDILTTSSLLTMDLKQINRTLYIDNKNIKQVTQDEKAKMDKLNLELKNLDYERLHLKKEIEKCSQLKTTYQNIDMIPLEEFLEVAPESLKNSDNPHRQMINRLSFEFEERKRLSKTEKGLIEDKKKINEKLIKQKEKLNQIDDQLEQLIKNSFTLQESLKLPQTFVRKQNEISLLLPEPLFILYKQAIGYQEAYENRITVEILGDPSMISSFMQKEKSKKNGSNSNINSHASPISSVHSSPVLGPKKKHNRHSSNTNSSNTTSKNNSLYKIFPLRIQIKLNNINIIFSYLSELNIVTVVPVLEKKFKSVSSLSFLSCLFKNDTGEISPNPANALLLINKNDKKSFAFQPDKEYGYAYSWAQIVCGLDFAPIINYQKNIVFDDNDIDDPQKLMKYPCFSEIIDLIDERINSIQALEYQIKELSDGKFIVDTNINVKELPVKLLYLKMNDYNNFDAVISVNDGLSIRADLNIPNSYPDSIINFKLLKYNIKLTNEDSSEKINEDDSMMDVDDENDPISIQLKAIEDKLNNVEELKKFLENENRRNIEPKYLISYQLCFLLNELSALH</sequence>
<dbReference type="Proteomes" id="UP000193944">
    <property type="component" value="Unassembled WGS sequence"/>
</dbReference>
<keyword evidence="3" id="KW-0539">Nucleus</keyword>
<protein>
    <recommendedName>
        <fullName evidence="8">THO complex subunit 5</fullName>
    </recommendedName>
</protein>
<evidence type="ECO:0008006" key="8">
    <source>
        <dbReference type="Google" id="ProtNLM"/>
    </source>
</evidence>
<evidence type="ECO:0000256" key="2">
    <source>
        <dbReference type="ARBA" id="ARBA00008044"/>
    </source>
</evidence>
<gene>
    <name evidence="6" type="ORF">BCR32DRAFT_234838</name>
</gene>
<name>A0A1Y1WYV8_9FUNG</name>
<feature type="region of interest" description="Disordered" evidence="5">
    <location>
        <begin position="260"/>
        <end position="308"/>
    </location>
</feature>
<dbReference type="GO" id="GO:0000445">
    <property type="term" value="C:THO complex part of transcription export complex"/>
    <property type="evidence" value="ECO:0007669"/>
    <property type="project" value="TreeGrafter"/>
</dbReference>
<evidence type="ECO:0000256" key="5">
    <source>
        <dbReference type="SAM" id="MobiDB-lite"/>
    </source>
</evidence>
<comment type="subcellular location">
    <subcellularLocation>
        <location evidence="1">Nucleus</location>
    </subcellularLocation>
</comment>
<evidence type="ECO:0000313" key="7">
    <source>
        <dbReference type="Proteomes" id="UP000193944"/>
    </source>
</evidence>
<accession>A0A1Y1WYV8</accession>
<reference evidence="6 7" key="1">
    <citation type="submission" date="2016-08" db="EMBL/GenBank/DDBJ databases">
        <title>A Parts List for Fungal Cellulosomes Revealed by Comparative Genomics.</title>
        <authorList>
            <consortium name="DOE Joint Genome Institute"/>
            <person name="Haitjema C.H."/>
            <person name="Gilmore S.P."/>
            <person name="Henske J.K."/>
            <person name="Solomon K.V."/>
            <person name="De Groot R."/>
            <person name="Kuo A."/>
            <person name="Mondo S.J."/>
            <person name="Salamov A.A."/>
            <person name="Labutti K."/>
            <person name="Zhao Z."/>
            <person name="Chiniquy J."/>
            <person name="Barry K."/>
            <person name="Brewer H.M."/>
            <person name="Purvine S.O."/>
            <person name="Wright A.T."/>
            <person name="Boxma B."/>
            <person name="Van Alen T."/>
            <person name="Hackstein J.H."/>
            <person name="Baker S.E."/>
            <person name="Grigoriev I.V."/>
            <person name="O'Malley M.A."/>
        </authorList>
    </citation>
    <scope>NUCLEOTIDE SEQUENCE [LARGE SCALE GENOMIC DNA]</scope>
    <source>
        <strain evidence="6 7">S4</strain>
    </source>
</reference>
<feature type="compositionally biased region" description="Low complexity" evidence="5">
    <location>
        <begin position="267"/>
        <end position="288"/>
    </location>
</feature>
<organism evidence="6 7">
    <name type="scientific">Anaeromyces robustus</name>
    <dbReference type="NCBI Taxonomy" id="1754192"/>
    <lineage>
        <taxon>Eukaryota</taxon>
        <taxon>Fungi</taxon>
        <taxon>Fungi incertae sedis</taxon>
        <taxon>Chytridiomycota</taxon>
        <taxon>Chytridiomycota incertae sedis</taxon>
        <taxon>Neocallimastigomycetes</taxon>
        <taxon>Neocallimastigales</taxon>
        <taxon>Neocallimastigaceae</taxon>
        <taxon>Anaeromyces</taxon>
    </lineage>
</organism>
<dbReference type="OrthoDB" id="20582at2759"/>
<evidence type="ECO:0000256" key="1">
    <source>
        <dbReference type="ARBA" id="ARBA00004123"/>
    </source>
</evidence>
<evidence type="ECO:0000313" key="6">
    <source>
        <dbReference type="EMBL" id="ORX78757.1"/>
    </source>
</evidence>
<feature type="coiled-coil region" evidence="4">
    <location>
        <begin position="71"/>
        <end position="105"/>
    </location>
</feature>
<comment type="caution">
    <text evidence="6">The sequence shown here is derived from an EMBL/GenBank/DDBJ whole genome shotgun (WGS) entry which is preliminary data.</text>
</comment>
<dbReference type="InterPro" id="IPR019163">
    <property type="entry name" value="THO_Thoc5"/>
</dbReference>
<keyword evidence="4" id="KW-0175">Coiled coil</keyword>
<feature type="coiled-coil region" evidence="4">
    <location>
        <begin position="167"/>
        <end position="197"/>
    </location>
</feature>
<dbReference type="PANTHER" id="PTHR13375">
    <property type="entry name" value="FMS INTERACTING PROTEIN"/>
    <property type="match status" value="1"/>
</dbReference>
<keyword evidence="7" id="KW-1185">Reference proteome</keyword>
<reference evidence="6 7" key="2">
    <citation type="submission" date="2016-08" db="EMBL/GenBank/DDBJ databases">
        <title>Pervasive Adenine N6-methylation of Active Genes in Fungi.</title>
        <authorList>
            <consortium name="DOE Joint Genome Institute"/>
            <person name="Mondo S.J."/>
            <person name="Dannebaum R.O."/>
            <person name="Kuo R.C."/>
            <person name="Labutti K."/>
            <person name="Haridas S."/>
            <person name="Kuo A."/>
            <person name="Salamov A."/>
            <person name="Ahrendt S.R."/>
            <person name="Lipzen A."/>
            <person name="Sullivan W."/>
            <person name="Andreopoulos W.B."/>
            <person name="Clum A."/>
            <person name="Lindquist E."/>
            <person name="Daum C."/>
            <person name="Ramamoorthy G.K."/>
            <person name="Gryganskyi A."/>
            <person name="Culley D."/>
            <person name="Magnuson J.K."/>
            <person name="James T.Y."/>
            <person name="O'Malley M.A."/>
            <person name="Stajich J.E."/>
            <person name="Spatafora J.W."/>
            <person name="Visel A."/>
            <person name="Grigoriev I.V."/>
        </authorList>
    </citation>
    <scope>NUCLEOTIDE SEQUENCE [LARGE SCALE GENOMIC DNA]</scope>
    <source>
        <strain evidence="6 7">S4</strain>
    </source>
</reference>
<dbReference type="AlphaFoldDB" id="A0A1Y1WYV8"/>
<evidence type="ECO:0000256" key="3">
    <source>
        <dbReference type="ARBA" id="ARBA00023242"/>
    </source>
</evidence>
<dbReference type="GO" id="GO:0006406">
    <property type="term" value="P:mRNA export from nucleus"/>
    <property type="evidence" value="ECO:0007669"/>
    <property type="project" value="TreeGrafter"/>
</dbReference>